<gene>
    <name evidence="1" type="ORF">MNBD_GAMMA11-1454</name>
</gene>
<proteinExistence type="predicted"/>
<dbReference type="EMBL" id="UOFG01000007">
    <property type="protein sequence ID" value="VAW57963.1"/>
    <property type="molecule type" value="Genomic_DNA"/>
</dbReference>
<evidence type="ECO:0000313" key="1">
    <source>
        <dbReference type="EMBL" id="VAW57963.1"/>
    </source>
</evidence>
<reference evidence="1" key="1">
    <citation type="submission" date="2018-06" db="EMBL/GenBank/DDBJ databases">
        <authorList>
            <person name="Zhirakovskaya E."/>
        </authorList>
    </citation>
    <scope>NUCLEOTIDE SEQUENCE</scope>
</reference>
<name>A0A3B0X0B4_9ZZZZ</name>
<dbReference type="PROSITE" id="PS51257">
    <property type="entry name" value="PROKAR_LIPOPROTEIN"/>
    <property type="match status" value="1"/>
</dbReference>
<protein>
    <submittedName>
        <fullName evidence="1">Uncharacterized protein</fullName>
    </submittedName>
</protein>
<sequence length="199" mass="22079">MLKKTIFKVASMVFAAFYSLNVMGAGCDEKSPTYVAQGEKYYDIEEVSGITAKQASGIRKIFSSVRKKLKGTGSSAVCFADNGAQKKQVTVEEYTAKFSLQPDGAIALSIDAEKIKQKITYNEVLNFFDPGSLFVIKKITDKSVEAVSKYRISNIGLGRKGSMLKEEIVKLSVHRKGLKIVSTTYINGYFAEEYTRTFR</sequence>
<dbReference type="AlphaFoldDB" id="A0A3B0X0B4"/>
<accession>A0A3B0X0B4</accession>
<organism evidence="1">
    <name type="scientific">hydrothermal vent metagenome</name>
    <dbReference type="NCBI Taxonomy" id="652676"/>
    <lineage>
        <taxon>unclassified sequences</taxon>
        <taxon>metagenomes</taxon>
        <taxon>ecological metagenomes</taxon>
    </lineage>
</organism>